<feature type="compositionally biased region" description="Basic and acidic residues" evidence="1">
    <location>
        <begin position="93"/>
        <end position="104"/>
    </location>
</feature>
<dbReference type="EMBL" id="KV428023">
    <property type="protein sequence ID" value="KZT41292.1"/>
    <property type="molecule type" value="Genomic_DNA"/>
</dbReference>
<gene>
    <name evidence="3" type="ORF">SISSUDRAFT_1043131</name>
</gene>
<evidence type="ECO:0000313" key="3">
    <source>
        <dbReference type="EMBL" id="KZT41292.1"/>
    </source>
</evidence>
<reference evidence="3 4" key="1">
    <citation type="journal article" date="2016" name="Mol. Biol. Evol.">
        <title>Comparative Genomics of Early-Diverging Mushroom-Forming Fungi Provides Insights into the Origins of Lignocellulose Decay Capabilities.</title>
        <authorList>
            <person name="Nagy L.G."/>
            <person name="Riley R."/>
            <person name="Tritt A."/>
            <person name="Adam C."/>
            <person name="Daum C."/>
            <person name="Floudas D."/>
            <person name="Sun H."/>
            <person name="Yadav J.S."/>
            <person name="Pangilinan J."/>
            <person name="Larsson K.H."/>
            <person name="Matsuura K."/>
            <person name="Barry K."/>
            <person name="Labutti K."/>
            <person name="Kuo R."/>
            <person name="Ohm R.A."/>
            <person name="Bhattacharya S.S."/>
            <person name="Shirouzu T."/>
            <person name="Yoshinaga Y."/>
            <person name="Martin F.M."/>
            <person name="Grigoriev I.V."/>
            <person name="Hibbett D.S."/>
        </authorList>
    </citation>
    <scope>NUCLEOTIDE SEQUENCE [LARGE SCALE GENOMIC DNA]</scope>
    <source>
        <strain evidence="3 4">HHB10207 ss-3</strain>
    </source>
</reference>
<dbReference type="AlphaFoldDB" id="A0A166G482"/>
<accession>A0A166G482</accession>
<name>A0A166G482_9AGAM</name>
<feature type="region of interest" description="Disordered" evidence="1">
    <location>
        <begin position="1"/>
        <end position="165"/>
    </location>
</feature>
<evidence type="ECO:0000256" key="2">
    <source>
        <dbReference type="SAM" id="Phobius"/>
    </source>
</evidence>
<proteinExistence type="predicted"/>
<keyword evidence="2" id="KW-1133">Transmembrane helix</keyword>
<feature type="compositionally biased region" description="Polar residues" evidence="1">
    <location>
        <begin position="42"/>
        <end position="51"/>
    </location>
</feature>
<keyword evidence="2" id="KW-0472">Membrane</keyword>
<feature type="transmembrane region" description="Helical" evidence="2">
    <location>
        <begin position="200"/>
        <end position="222"/>
    </location>
</feature>
<feature type="transmembrane region" description="Helical" evidence="2">
    <location>
        <begin position="170"/>
        <end position="188"/>
    </location>
</feature>
<keyword evidence="2" id="KW-0812">Transmembrane</keyword>
<feature type="compositionally biased region" description="Low complexity" evidence="1">
    <location>
        <begin position="118"/>
        <end position="145"/>
    </location>
</feature>
<feature type="transmembrane region" description="Helical" evidence="2">
    <location>
        <begin position="243"/>
        <end position="271"/>
    </location>
</feature>
<sequence length="347" mass="37830">MNTHKHGGMAQGSHRYANDSDIIRVPFSQNSSPSAIEAKGPPSSNRASSLQKAGRNPHNRAHVRSPGANDEEPNSQQVWPDYAKPFQPQTSENDDRAAHQEHKQVEHKHKQRLRTESQESVSSSDSSGSTSSASSSSQSAASTNSDIASVEDTGQEPQTSSLDPEDSGELLVFGIFQGGALCVAGFIAPEKTPNQGLHGVAQVLTIIGLAVALYGQFLRTIGPVNEETWELFTRASITPTQRCLYKIGITLPFALHWLGTFLSGGGAFVLANLHSNIGIGIVFGGCLICAVLLFLHAVLSKWRNIDRQLDEWLECYMKSVDEYPEKFEPDGGHEIKHLHVHFEPRNT</sequence>
<evidence type="ECO:0000313" key="4">
    <source>
        <dbReference type="Proteomes" id="UP000076798"/>
    </source>
</evidence>
<dbReference type="Proteomes" id="UP000076798">
    <property type="component" value="Unassembled WGS sequence"/>
</dbReference>
<protein>
    <submittedName>
        <fullName evidence="3">Uncharacterized protein</fullName>
    </submittedName>
</protein>
<feature type="transmembrane region" description="Helical" evidence="2">
    <location>
        <begin position="277"/>
        <end position="299"/>
    </location>
</feature>
<organism evidence="3 4">
    <name type="scientific">Sistotremastrum suecicum HHB10207 ss-3</name>
    <dbReference type="NCBI Taxonomy" id="1314776"/>
    <lineage>
        <taxon>Eukaryota</taxon>
        <taxon>Fungi</taxon>
        <taxon>Dikarya</taxon>
        <taxon>Basidiomycota</taxon>
        <taxon>Agaricomycotina</taxon>
        <taxon>Agaricomycetes</taxon>
        <taxon>Sistotremastrales</taxon>
        <taxon>Sistotremastraceae</taxon>
        <taxon>Sistotremastrum</taxon>
    </lineage>
</organism>
<evidence type="ECO:0000256" key="1">
    <source>
        <dbReference type="SAM" id="MobiDB-lite"/>
    </source>
</evidence>
<keyword evidence="4" id="KW-1185">Reference proteome</keyword>